<reference evidence="2" key="1">
    <citation type="submission" date="2023-03" db="EMBL/GenBank/DDBJ databases">
        <title>Massive genome expansion in bonnet fungi (Mycena s.s.) driven by repeated elements and novel gene families across ecological guilds.</title>
        <authorList>
            <consortium name="Lawrence Berkeley National Laboratory"/>
            <person name="Harder C.B."/>
            <person name="Miyauchi S."/>
            <person name="Viragh M."/>
            <person name="Kuo A."/>
            <person name="Thoen E."/>
            <person name="Andreopoulos B."/>
            <person name="Lu D."/>
            <person name="Skrede I."/>
            <person name="Drula E."/>
            <person name="Henrissat B."/>
            <person name="Morin E."/>
            <person name="Kohler A."/>
            <person name="Barry K."/>
            <person name="LaButti K."/>
            <person name="Morin E."/>
            <person name="Salamov A."/>
            <person name="Lipzen A."/>
            <person name="Mereny Z."/>
            <person name="Hegedus B."/>
            <person name="Baldrian P."/>
            <person name="Stursova M."/>
            <person name="Weitz H."/>
            <person name="Taylor A."/>
            <person name="Grigoriev I.V."/>
            <person name="Nagy L.G."/>
            <person name="Martin F."/>
            <person name="Kauserud H."/>
        </authorList>
    </citation>
    <scope>NUCLEOTIDE SEQUENCE</scope>
    <source>
        <strain evidence="2">9144</strain>
    </source>
</reference>
<evidence type="ECO:0000313" key="3">
    <source>
        <dbReference type="Proteomes" id="UP001219525"/>
    </source>
</evidence>
<evidence type="ECO:0000313" key="2">
    <source>
        <dbReference type="EMBL" id="KAJ7204401.1"/>
    </source>
</evidence>
<sequence>MAQHPFLVSTKSQNQNRDFFIFGLDSGGLVYMIAGLNLERNPLTIKALFRWLMTMMEGDYDYEPREVDFAFQRVSITRIDVLRYLADPVPGTLLTHESEGSLEPGYFAAYKLGDKPSLNRVGTTQNHEDFYETLETREDLELPMPSENELTQDLIELVSERDRGICLFTGSADVETRVVWIFQPVMATMLKGEADLEDYRTPANIITVWAGNLITVDREDNNRIVTFEDIKLPEGLSLRASLSSPTAPTKVIGSGGPSSGSSNSSFPVFTYSHDLFWWTFLWLIQRLFPSIFLFITHSSRGSSSGGSSAGSSSCGSSAGSSSCGSSPDSSSGGSSPDLSSGGSSTGSSSCSSSAPSSLASDSPQLSPITPSTHSFSATGIDFWRLHFGWSLRVQLGGGDASREYSDLEALRLMDELKDSEYGTTCLDPLDQKWQEGIGAETLSVFLESYPEKRRLFFPKEE</sequence>
<protein>
    <submittedName>
        <fullName evidence="2">Uncharacterized protein</fullName>
    </submittedName>
</protein>
<keyword evidence="3" id="KW-1185">Reference proteome</keyword>
<gene>
    <name evidence="2" type="ORF">GGX14DRAFT_398244</name>
</gene>
<name>A0AAD6V773_9AGAR</name>
<accession>A0AAD6V773</accession>
<comment type="caution">
    <text evidence="2">The sequence shown here is derived from an EMBL/GenBank/DDBJ whole genome shotgun (WGS) entry which is preliminary data.</text>
</comment>
<organism evidence="2 3">
    <name type="scientific">Mycena pura</name>
    <dbReference type="NCBI Taxonomy" id="153505"/>
    <lineage>
        <taxon>Eukaryota</taxon>
        <taxon>Fungi</taxon>
        <taxon>Dikarya</taxon>
        <taxon>Basidiomycota</taxon>
        <taxon>Agaricomycotina</taxon>
        <taxon>Agaricomycetes</taxon>
        <taxon>Agaricomycetidae</taxon>
        <taxon>Agaricales</taxon>
        <taxon>Marasmiineae</taxon>
        <taxon>Mycenaceae</taxon>
        <taxon>Mycena</taxon>
    </lineage>
</organism>
<dbReference type="EMBL" id="JARJCW010000047">
    <property type="protein sequence ID" value="KAJ7204401.1"/>
    <property type="molecule type" value="Genomic_DNA"/>
</dbReference>
<feature type="region of interest" description="Disordered" evidence="1">
    <location>
        <begin position="316"/>
        <end position="365"/>
    </location>
</feature>
<dbReference type="Proteomes" id="UP001219525">
    <property type="component" value="Unassembled WGS sequence"/>
</dbReference>
<feature type="region of interest" description="Disordered" evidence="1">
    <location>
        <begin position="242"/>
        <end position="262"/>
    </location>
</feature>
<dbReference type="AlphaFoldDB" id="A0AAD6V773"/>
<evidence type="ECO:0000256" key="1">
    <source>
        <dbReference type="SAM" id="MobiDB-lite"/>
    </source>
</evidence>
<proteinExistence type="predicted"/>